<organism evidence="7 8">
    <name type="scientific">Microlunatus sagamiharensis</name>
    <dbReference type="NCBI Taxonomy" id="546874"/>
    <lineage>
        <taxon>Bacteria</taxon>
        <taxon>Bacillati</taxon>
        <taxon>Actinomycetota</taxon>
        <taxon>Actinomycetes</taxon>
        <taxon>Propionibacteriales</taxon>
        <taxon>Propionibacteriaceae</taxon>
        <taxon>Microlunatus</taxon>
    </lineage>
</organism>
<dbReference type="SMART" id="SM00487">
    <property type="entry name" value="DEXDc"/>
    <property type="match status" value="1"/>
</dbReference>
<dbReference type="CDD" id="cd18793">
    <property type="entry name" value="SF2_C_SNF"/>
    <property type="match status" value="1"/>
</dbReference>
<evidence type="ECO:0000313" key="7">
    <source>
        <dbReference type="EMBL" id="SDU83835.1"/>
    </source>
</evidence>
<dbReference type="CDD" id="cd18012">
    <property type="entry name" value="DEXQc_arch_SWI2_SNF2"/>
    <property type="match status" value="1"/>
</dbReference>
<evidence type="ECO:0000256" key="3">
    <source>
        <dbReference type="SAM" id="MobiDB-lite"/>
    </source>
</evidence>
<keyword evidence="7" id="KW-0547">Nucleotide-binding</keyword>
<feature type="domain" description="SWIM-type" evidence="4">
    <location>
        <begin position="114"/>
        <end position="154"/>
    </location>
</feature>
<dbReference type="RefSeq" id="WP_231918421.1">
    <property type="nucleotide sequence ID" value="NZ_LT629799.1"/>
</dbReference>
<feature type="region of interest" description="Disordered" evidence="3">
    <location>
        <begin position="25"/>
        <end position="60"/>
    </location>
</feature>
<name>A0A1H2LSW1_9ACTN</name>
<dbReference type="Gene3D" id="3.40.50.300">
    <property type="entry name" value="P-loop containing nucleotide triphosphate hydrolases"/>
    <property type="match status" value="1"/>
</dbReference>
<dbReference type="GO" id="GO:0008270">
    <property type="term" value="F:zinc ion binding"/>
    <property type="evidence" value="ECO:0007669"/>
    <property type="project" value="UniProtKB-KW"/>
</dbReference>
<accession>A0A1H2LSW1</accession>
<dbReference type="InterPro" id="IPR001650">
    <property type="entry name" value="Helicase_C-like"/>
</dbReference>
<dbReference type="InterPro" id="IPR000330">
    <property type="entry name" value="SNF2_N"/>
</dbReference>
<dbReference type="STRING" id="546874.SAMN04488544_0747"/>
<keyword evidence="2" id="KW-0863">Zinc-finger</keyword>
<dbReference type="SUPFAM" id="SSF52540">
    <property type="entry name" value="P-loop containing nucleoside triphosphate hydrolases"/>
    <property type="match status" value="2"/>
</dbReference>
<keyword evidence="2" id="KW-0479">Metal-binding</keyword>
<dbReference type="Pfam" id="PF00176">
    <property type="entry name" value="SNF2-rel_dom"/>
    <property type="match status" value="1"/>
</dbReference>
<keyword evidence="8" id="KW-1185">Reference proteome</keyword>
<evidence type="ECO:0000313" key="8">
    <source>
        <dbReference type="Proteomes" id="UP000198825"/>
    </source>
</evidence>
<dbReference type="SMART" id="SM00490">
    <property type="entry name" value="HELICc"/>
    <property type="match status" value="1"/>
</dbReference>
<dbReference type="Gene3D" id="3.40.50.10810">
    <property type="entry name" value="Tandem AAA-ATPase domain"/>
    <property type="match status" value="1"/>
</dbReference>
<dbReference type="AlphaFoldDB" id="A0A1H2LSW1"/>
<dbReference type="InterPro" id="IPR027417">
    <property type="entry name" value="P-loop_NTPase"/>
</dbReference>
<keyword evidence="7" id="KW-0347">Helicase</keyword>
<feature type="domain" description="Helicase ATP-binding" evidence="5">
    <location>
        <begin position="685"/>
        <end position="856"/>
    </location>
</feature>
<gene>
    <name evidence="7" type="ORF">SAMN04488544_0747</name>
</gene>
<feature type="domain" description="Helicase C-terminal" evidence="6">
    <location>
        <begin position="981"/>
        <end position="1132"/>
    </location>
</feature>
<dbReference type="InterPro" id="IPR049730">
    <property type="entry name" value="SNF2/RAD54-like_C"/>
</dbReference>
<dbReference type="InterPro" id="IPR038718">
    <property type="entry name" value="SNF2-like_sf"/>
</dbReference>
<proteinExistence type="predicted"/>
<dbReference type="PROSITE" id="PS51192">
    <property type="entry name" value="HELICASE_ATP_BIND_1"/>
    <property type="match status" value="1"/>
</dbReference>
<evidence type="ECO:0000259" key="4">
    <source>
        <dbReference type="PROSITE" id="PS50966"/>
    </source>
</evidence>
<dbReference type="PANTHER" id="PTHR10799">
    <property type="entry name" value="SNF2/RAD54 HELICASE FAMILY"/>
    <property type="match status" value="1"/>
</dbReference>
<sequence length="1142" mass="124509">MPATSIAGVQGDEVLADAEAALAGLLAAPDEQPLDPSDDLSDDPSDDPEPVRPDATSRGPVGALSDAAISALVGSEAFARALVLVRSGHVSHVEVDDAARTVSGRVRGTHRDDYEVTAYLATSPAGTTTVHRSRCTCPVALDCKHAAAVLVVARHQQGPGPRVERPEWERVLGPLVTAPPPTPAVEVAPLGLELGVERIPAHRGYAGRLDLRARPVRRGRGGGWVRSGISWEDLDFVARSYVPAHRELLLQLRAAAGSSARQALPRNAWLSLQAVSSAFWSLLDQAGEAGLEVVVEEPLQGLDVRDGADVSLDLRRVEQVGLLVGPRVRLGGSGVELTSVGVLGEPAHGVFSLGADSRVVLARLDRLLPRELRSLVVGARPLLVPRSDERRFVDEFVPGLRRHAAVTSRDASVALPVDVAPRLSLTVTPREEHRVRLDWSYRYVAPGTDVSYDLDDDAPGLVRDGARERALLEGLPLPYAVTPVLQEPGSEPATPAAHALLDGLDAALLVERTLPELEAAGVEVLVVGDLPGYHEAVDEPAIAVSATERADTPDWFDLHVEVSVEGEQVPFDQLFVALSQGEEHLVLDSGVWFSLRRPGLDRLRDLIEESRALDDRESAELSLNRYQVSLWEDLVELGVVATQASRWNRSVRGLLDSEPLPTPELPSTLQATLRPYQREGYAWLHTLWSHGLGGILADDMGLGKTLQTLALVARARQEQAEDPSYGGDAPAPPFLVVAPTSVVPGWVSEAARFVPSLRVVSLASRARRRAPLAEVVAGADLVVTSYALLRQGADEIAALPWSGLVLDEAQFVKNHRSMTYQAARRVDARFTLAITGTPLENSLMDLWSLLSVTAPGLFPSPQRFSQFYRRAIERDRDVERLHQLRRRVRPFLLRRTKQAVAADLPPKQEQVVEVELGPRHMRVYQTHLQRERQKVLGLLDDLDRNRFTVLRSLTLLRRLSLDPALVDEAHADIPAAKVEMLLEDLAELVAEGHSALVFSQFTSFLGRIRDRLDQAGLPHAYLDGSTTRREEVVERFRSGEAPVFLISLKAGGFGLNLTEADYCFVLDPWWNPATEAQAVDRAHRIGQTRSVMVYRMVAKDTIEEKVMALKARKAELFGSVFEADGLGGGELGADDIRDLLAA</sequence>
<dbReference type="EMBL" id="LT629799">
    <property type="protein sequence ID" value="SDU83835.1"/>
    <property type="molecule type" value="Genomic_DNA"/>
</dbReference>
<dbReference type="GO" id="GO:0004386">
    <property type="term" value="F:helicase activity"/>
    <property type="evidence" value="ECO:0007669"/>
    <property type="project" value="UniProtKB-KW"/>
</dbReference>
<evidence type="ECO:0000259" key="6">
    <source>
        <dbReference type="PROSITE" id="PS51194"/>
    </source>
</evidence>
<dbReference type="InterPro" id="IPR014001">
    <property type="entry name" value="Helicase_ATP-bd"/>
</dbReference>
<dbReference type="Pfam" id="PF00271">
    <property type="entry name" value="Helicase_C"/>
    <property type="match status" value="1"/>
</dbReference>
<protein>
    <submittedName>
        <fullName evidence="7">Superfamily II DNA or RNA helicase, SNF2 family</fullName>
    </submittedName>
</protein>
<dbReference type="Proteomes" id="UP000198825">
    <property type="component" value="Chromosome I"/>
</dbReference>
<dbReference type="GO" id="GO:0016787">
    <property type="term" value="F:hydrolase activity"/>
    <property type="evidence" value="ECO:0007669"/>
    <property type="project" value="UniProtKB-KW"/>
</dbReference>
<dbReference type="PROSITE" id="PS50966">
    <property type="entry name" value="ZF_SWIM"/>
    <property type="match status" value="1"/>
</dbReference>
<reference evidence="8" key="1">
    <citation type="submission" date="2016-10" db="EMBL/GenBank/DDBJ databases">
        <authorList>
            <person name="Varghese N."/>
            <person name="Submissions S."/>
        </authorList>
    </citation>
    <scope>NUCLEOTIDE SEQUENCE [LARGE SCALE GENOMIC DNA]</scope>
    <source>
        <strain evidence="8">DSM 21743</strain>
    </source>
</reference>
<dbReference type="InterPro" id="IPR007527">
    <property type="entry name" value="Znf_SWIM"/>
</dbReference>
<dbReference type="GO" id="GO:0005524">
    <property type="term" value="F:ATP binding"/>
    <property type="evidence" value="ECO:0007669"/>
    <property type="project" value="InterPro"/>
</dbReference>
<feature type="compositionally biased region" description="Acidic residues" evidence="3">
    <location>
        <begin position="32"/>
        <end position="48"/>
    </location>
</feature>
<evidence type="ECO:0000256" key="2">
    <source>
        <dbReference type="PROSITE-ProRule" id="PRU00325"/>
    </source>
</evidence>
<keyword evidence="1" id="KW-0378">Hydrolase</keyword>
<dbReference type="PROSITE" id="PS51194">
    <property type="entry name" value="HELICASE_CTER"/>
    <property type="match status" value="1"/>
</dbReference>
<evidence type="ECO:0000256" key="1">
    <source>
        <dbReference type="ARBA" id="ARBA00022801"/>
    </source>
</evidence>
<keyword evidence="2" id="KW-0862">Zinc</keyword>
<evidence type="ECO:0000259" key="5">
    <source>
        <dbReference type="PROSITE" id="PS51192"/>
    </source>
</evidence>
<keyword evidence="7" id="KW-0067">ATP-binding</keyword>